<evidence type="ECO:0000313" key="2">
    <source>
        <dbReference type="Proteomes" id="UP000595437"/>
    </source>
</evidence>
<organism evidence="1 2">
    <name type="scientific">Caligus rogercresseyi</name>
    <name type="common">Sea louse</name>
    <dbReference type="NCBI Taxonomy" id="217165"/>
    <lineage>
        <taxon>Eukaryota</taxon>
        <taxon>Metazoa</taxon>
        <taxon>Ecdysozoa</taxon>
        <taxon>Arthropoda</taxon>
        <taxon>Crustacea</taxon>
        <taxon>Multicrustacea</taxon>
        <taxon>Hexanauplia</taxon>
        <taxon>Copepoda</taxon>
        <taxon>Siphonostomatoida</taxon>
        <taxon>Caligidae</taxon>
        <taxon>Caligus</taxon>
    </lineage>
</organism>
<dbReference type="GO" id="GO:0003676">
    <property type="term" value="F:nucleic acid binding"/>
    <property type="evidence" value="ECO:0007669"/>
    <property type="project" value="InterPro"/>
</dbReference>
<dbReference type="OrthoDB" id="616263at2759"/>
<dbReference type="AlphaFoldDB" id="A0A7T8JV95"/>
<dbReference type="Proteomes" id="UP000595437">
    <property type="component" value="Chromosome 18"/>
</dbReference>
<dbReference type="InterPro" id="IPR001888">
    <property type="entry name" value="Transposase_1"/>
</dbReference>
<dbReference type="InterPro" id="IPR036397">
    <property type="entry name" value="RNaseH_sf"/>
</dbReference>
<keyword evidence="2" id="KW-1185">Reference proteome</keyword>
<dbReference type="Pfam" id="PF01359">
    <property type="entry name" value="Transposase_1"/>
    <property type="match status" value="1"/>
</dbReference>
<accession>A0A7T8JV95</accession>
<sequence>GMVHWKMLKRNATVNKELYAAQLHRVNKAIRLKDPIIKVILLHGNAWTHVTKVVKNRTAGARMGILQHPLVSGPCTIGLSPFPLSIKSNSGYEHQN</sequence>
<name>A0A7T8JV95_CALRO</name>
<proteinExistence type="predicted"/>
<dbReference type="EMBL" id="CP045907">
    <property type="protein sequence ID" value="QQP35426.1"/>
    <property type="molecule type" value="Genomic_DNA"/>
</dbReference>
<gene>
    <name evidence="1" type="ORF">FKW44_023653</name>
</gene>
<feature type="non-terminal residue" evidence="1">
    <location>
        <position position="1"/>
    </location>
</feature>
<evidence type="ECO:0000313" key="1">
    <source>
        <dbReference type="EMBL" id="QQP35426.1"/>
    </source>
</evidence>
<protein>
    <submittedName>
        <fullName evidence="1">Mariner mos1 transposase</fullName>
    </submittedName>
</protein>
<reference evidence="2" key="1">
    <citation type="submission" date="2021-01" db="EMBL/GenBank/DDBJ databases">
        <title>Caligus Genome Assembly.</title>
        <authorList>
            <person name="Gallardo-Escarate C."/>
        </authorList>
    </citation>
    <scope>NUCLEOTIDE SEQUENCE [LARGE SCALE GENOMIC DNA]</scope>
</reference>
<dbReference type="Gene3D" id="3.30.420.10">
    <property type="entry name" value="Ribonuclease H-like superfamily/Ribonuclease H"/>
    <property type="match status" value="1"/>
</dbReference>